<dbReference type="AlphaFoldDB" id="A0A517ZUE3"/>
<evidence type="ECO:0000313" key="1">
    <source>
        <dbReference type="EMBL" id="QDU46094.1"/>
    </source>
</evidence>
<dbReference type="Gene3D" id="2.60.120.260">
    <property type="entry name" value="Galactose-binding domain-like"/>
    <property type="match status" value="1"/>
</dbReference>
<name>A0A517ZUE3_9PLAN</name>
<evidence type="ECO:0000313" key="2">
    <source>
        <dbReference type="Proteomes" id="UP000319383"/>
    </source>
</evidence>
<dbReference type="Proteomes" id="UP000319383">
    <property type="component" value="Chromosome"/>
</dbReference>
<dbReference type="RefSeq" id="WP_145378617.1">
    <property type="nucleotide sequence ID" value="NZ_CP036276.1"/>
</dbReference>
<keyword evidence="2" id="KW-1185">Reference proteome</keyword>
<proteinExistence type="predicted"/>
<dbReference type="KEGG" id="sdyn:Mal52_45910"/>
<reference evidence="1 2" key="1">
    <citation type="submission" date="2019-02" db="EMBL/GenBank/DDBJ databases">
        <title>Deep-cultivation of Planctomycetes and their phenomic and genomic characterization uncovers novel biology.</title>
        <authorList>
            <person name="Wiegand S."/>
            <person name="Jogler M."/>
            <person name="Boedeker C."/>
            <person name="Pinto D."/>
            <person name="Vollmers J."/>
            <person name="Rivas-Marin E."/>
            <person name="Kohn T."/>
            <person name="Peeters S.H."/>
            <person name="Heuer A."/>
            <person name="Rast P."/>
            <person name="Oberbeckmann S."/>
            <person name="Bunk B."/>
            <person name="Jeske O."/>
            <person name="Meyerdierks A."/>
            <person name="Storesund J.E."/>
            <person name="Kallscheuer N."/>
            <person name="Luecker S."/>
            <person name="Lage O.M."/>
            <person name="Pohl T."/>
            <person name="Merkel B.J."/>
            <person name="Hornburger P."/>
            <person name="Mueller R.-W."/>
            <person name="Bruemmer F."/>
            <person name="Labrenz M."/>
            <person name="Spormann A.M."/>
            <person name="Op den Camp H."/>
            <person name="Overmann J."/>
            <person name="Amann R."/>
            <person name="Jetten M.S.M."/>
            <person name="Mascher T."/>
            <person name="Medema M.H."/>
            <person name="Devos D.P."/>
            <person name="Kaster A.-K."/>
            <person name="Ovreas L."/>
            <person name="Rohde M."/>
            <person name="Galperin M.Y."/>
            <person name="Jogler C."/>
        </authorList>
    </citation>
    <scope>NUCLEOTIDE SEQUENCE [LARGE SCALE GENOMIC DNA]</scope>
    <source>
        <strain evidence="1 2">Mal52</strain>
    </source>
</reference>
<sequence>MLRETVCADFKFKTVMILCLAGIALSGQARVSTAQEAQQGSPGSDPFDYQYSPELANVMSALSVDRYDEALALLSKLRSRTRSSNDPAFRAELEEAQKRIIRLKRAFKRVEDAAFHLRRNPDDPVANEELGLFYCVEKQDWTNGLPLLLKADNRRIRDAADLDRKRPTDPIEKAKLAVAWLRATAQERDRGVRQSFQLRGRHWYLEARPNLTRDMQISLDEEFDTIPLYADRIVIWNQHNGQAADRGTVQVVVTLLHAGRPVLRKTVALPWKPDAPSSAVVRLPRKKVDAVRVDVTRYRGASGGLGEIEVFDGSVNLAKNCSVQASGYWQQNGQYHPKHLTNGNTSGETGYWLLEDRQTGWATVDLLK</sequence>
<dbReference type="EMBL" id="CP036276">
    <property type="protein sequence ID" value="QDU46094.1"/>
    <property type="molecule type" value="Genomic_DNA"/>
</dbReference>
<protein>
    <submittedName>
        <fullName evidence="1">Uncharacterized protein</fullName>
    </submittedName>
</protein>
<accession>A0A517ZUE3</accession>
<gene>
    <name evidence="1" type="ORF">Mal52_45910</name>
</gene>
<organism evidence="1 2">
    <name type="scientific">Symmachiella dynata</name>
    <dbReference type="NCBI Taxonomy" id="2527995"/>
    <lineage>
        <taxon>Bacteria</taxon>
        <taxon>Pseudomonadati</taxon>
        <taxon>Planctomycetota</taxon>
        <taxon>Planctomycetia</taxon>
        <taxon>Planctomycetales</taxon>
        <taxon>Planctomycetaceae</taxon>
        <taxon>Symmachiella</taxon>
    </lineage>
</organism>